<evidence type="ECO:0000256" key="2">
    <source>
        <dbReference type="ARBA" id="ARBA00023141"/>
    </source>
</evidence>
<dbReference type="PANTHER" id="PTHR21089:SF1">
    <property type="entry name" value="BIFUNCTIONAL 3-DEHYDROQUINATE DEHYDRATASE_SHIKIMATE DEHYDROGENASE, CHLOROPLASTIC"/>
    <property type="match status" value="1"/>
</dbReference>
<comment type="pathway">
    <text evidence="1">Metabolic intermediate biosynthesis; chorismate biosynthesis; chorismate from D-erythrose 4-phosphate and phosphoenolpyruvate: step 4/7.</text>
</comment>
<evidence type="ECO:0000313" key="6">
    <source>
        <dbReference type="Proteomes" id="UP000290624"/>
    </source>
</evidence>
<dbReference type="EMBL" id="PPCV01000006">
    <property type="protein sequence ID" value="RXW31766.1"/>
    <property type="molecule type" value="Genomic_DNA"/>
</dbReference>
<dbReference type="InterPro" id="IPR041121">
    <property type="entry name" value="SDH_C"/>
</dbReference>
<dbReference type="SUPFAM" id="SSF51735">
    <property type="entry name" value="NAD(P)-binding Rossmann-fold domains"/>
    <property type="match status" value="1"/>
</dbReference>
<sequence length="271" mass="27748">MWRCAVAGSPITHSLSPLIHTTAYRVLGIADAWDYGRHELDAAALPGFVAECGPEWVGLSCTAPLKSAVLALGVPSSRAALLNAGNTLIFARDGRPARVENTDVTGLLGALARAGVTQAERAVVVGNGATARSALAALAELGVTRVQVLARSQANAHASLGDLAGQLGIAVEHGPWGTTEAGEPADLALSTVSAPLPTAAAEALVARVPVCFDATYNHYPTVLDRAARAAGIVQLSGIDLLVGQALDQIRLFTGRDCPAEPLLEAAYAALP</sequence>
<dbReference type="Pfam" id="PF08501">
    <property type="entry name" value="Shikimate_dh_N"/>
    <property type="match status" value="1"/>
</dbReference>
<dbReference type="Gene3D" id="3.40.50.10860">
    <property type="entry name" value="Leucine Dehydrogenase, chain A, domain 1"/>
    <property type="match status" value="1"/>
</dbReference>
<comment type="caution">
    <text evidence="5">The sequence shown here is derived from an EMBL/GenBank/DDBJ whole genome shotgun (WGS) entry which is preliminary data.</text>
</comment>
<dbReference type="Proteomes" id="UP000290624">
    <property type="component" value="Unassembled WGS sequence"/>
</dbReference>
<dbReference type="GO" id="GO:0004764">
    <property type="term" value="F:shikimate 3-dehydrogenase (NADP+) activity"/>
    <property type="evidence" value="ECO:0007669"/>
    <property type="project" value="InterPro"/>
</dbReference>
<dbReference type="OrthoDB" id="9776868at2"/>
<evidence type="ECO:0000259" key="4">
    <source>
        <dbReference type="Pfam" id="PF18317"/>
    </source>
</evidence>
<dbReference type="GO" id="GO:0009423">
    <property type="term" value="P:chorismate biosynthetic process"/>
    <property type="evidence" value="ECO:0007669"/>
    <property type="project" value="TreeGrafter"/>
</dbReference>
<accession>A0A4Q2EGL0</accession>
<proteinExistence type="predicted"/>
<organism evidence="5 6">
    <name type="scientific">Propioniciclava flava</name>
    <dbReference type="NCBI Taxonomy" id="2072026"/>
    <lineage>
        <taxon>Bacteria</taxon>
        <taxon>Bacillati</taxon>
        <taxon>Actinomycetota</taxon>
        <taxon>Actinomycetes</taxon>
        <taxon>Propionibacteriales</taxon>
        <taxon>Propionibacteriaceae</taxon>
        <taxon>Propioniciclava</taxon>
    </lineage>
</organism>
<feature type="domain" description="SDH C-terminal" evidence="4">
    <location>
        <begin position="237"/>
        <end position="266"/>
    </location>
</feature>
<keyword evidence="2" id="KW-0057">Aromatic amino acid biosynthesis</keyword>
<keyword evidence="6" id="KW-1185">Reference proteome</keyword>
<feature type="domain" description="Shikimate dehydrogenase substrate binding N-terminal" evidence="3">
    <location>
        <begin position="6"/>
        <end position="88"/>
    </location>
</feature>
<dbReference type="Pfam" id="PF18317">
    <property type="entry name" value="SDH_C"/>
    <property type="match status" value="1"/>
</dbReference>
<dbReference type="Gene3D" id="3.40.50.720">
    <property type="entry name" value="NAD(P)-binding Rossmann-like Domain"/>
    <property type="match status" value="1"/>
</dbReference>
<dbReference type="PANTHER" id="PTHR21089">
    <property type="entry name" value="SHIKIMATE DEHYDROGENASE"/>
    <property type="match status" value="1"/>
</dbReference>
<dbReference type="InterPro" id="IPR046346">
    <property type="entry name" value="Aminoacid_DH-like_N_sf"/>
</dbReference>
<dbReference type="GO" id="GO:0005829">
    <property type="term" value="C:cytosol"/>
    <property type="evidence" value="ECO:0007669"/>
    <property type="project" value="TreeGrafter"/>
</dbReference>
<dbReference type="GO" id="GO:0050661">
    <property type="term" value="F:NADP binding"/>
    <property type="evidence" value="ECO:0007669"/>
    <property type="project" value="TreeGrafter"/>
</dbReference>
<dbReference type="RefSeq" id="WP_129458984.1">
    <property type="nucleotide sequence ID" value="NZ_PPCV01000006.1"/>
</dbReference>
<dbReference type="GO" id="GO:0019632">
    <property type="term" value="P:shikimate metabolic process"/>
    <property type="evidence" value="ECO:0007669"/>
    <property type="project" value="TreeGrafter"/>
</dbReference>
<gene>
    <name evidence="5" type="ORF">C1706_09350</name>
</gene>
<name>A0A4Q2EGL0_9ACTN</name>
<dbReference type="InterPro" id="IPR036291">
    <property type="entry name" value="NAD(P)-bd_dom_sf"/>
</dbReference>
<evidence type="ECO:0000313" key="5">
    <source>
        <dbReference type="EMBL" id="RXW31766.1"/>
    </source>
</evidence>
<keyword evidence="2" id="KW-0028">Amino-acid biosynthesis</keyword>
<dbReference type="AlphaFoldDB" id="A0A4Q2EGL0"/>
<evidence type="ECO:0000256" key="1">
    <source>
        <dbReference type="ARBA" id="ARBA00004871"/>
    </source>
</evidence>
<dbReference type="InterPro" id="IPR013708">
    <property type="entry name" value="Shikimate_DH-bd_N"/>
</dbReference>
<protein>
    <submittedName>
        <fullName evidence="5">Shikimate dehydrogenase</fullName>
    </submittedName>
</protein>
<dbReference type="SUPFAM" id="SSF53223">
    <property type="entry name" value="Aminoacid dehydrogenase-like, N-terminal domain"/>
    <property type="match status" value="1"/>
</dbReference>
<reference evidence="5 6" key="1">
    <citation type="submission" date="2018-01" db="EMBL/GenBank/DDBJ databases">
        <title>Lactibacter flavus gen. nov., sp. nov., a novel bacterium of the family Propionibacteriaceae isolated from raw milk and dairy products.</title>
        <authorList>
            <person name="Wenning M."/>
            <person name="Breitenwieser F."/>
            <person name="Huptas C."/>
            <person name="von Neubeck M."/>
            <person name="Busse H.-J."/>
            <person name="Scherer S."/>
        </authorList>
    </citation>
    <scope>NUCLEOTIDE SEQUENCE [LARGE SCALE GENOMIC DNA]</scope>
    <source>
        <strain evidence="5 6">VG341</strain>
    </source>
</reference>
<evidence type="ECO:0000259" key="3">
    <source>
        <dbReference type="Pfam" id="PF08501"/>
    </source>
</evidence>
<dbReference type="GO" id="GO:0009073">
    <property type="term" value="P:aromatic amino acid family biosynthetic process"/>
    <property type="evidence" value="ECO:0007669"/>
    <property type="project" value="UniProtKB-KW"/>
</dbReference>
<dbReference type="InterPro" id="IPR022893">
    <property type="entry name" value="Shikimate_DH_fam"/>
</dbReference>